<reference evidence="9 10" key="1">
    <citation type="submission" date="2016-10" db="EMBL/GenBank/DDBJ databases">
        <authorList>
            <person name="de Groot N.N."/>
        </authorList>
    </citation>
    <scope>NUCLEOTIDE SEQUENCE [LARGE SCALE GENOMIC DNA]</scope>
    <source>
        <strain evidence="9 10">DSM 21039</strain>
    </source>
</reference>
<dbReference type="GO" id="GO:0005886">
    <property type="term" value="C:plasma membrane"/>
    <property type="evidence" value="ECO:0007669"/>
    <property type="project" value="UniProtKB-SubCell"/>
</dbReference>
<dbReference type="OrthoDB" id="9813426at2"/>
<feature type="domain" description="VTT" evidence="8">
    <location>
        <begin position="42"/>
        <end position="172"/>
    </location>
</feature>
<dbReference type="RefSeq" id="WP_089918450.1">
    <property type="nucleotide sequence ID" value="NZ_FOBB01000007.1"/>
</dbReference>
<keyword evidence="5 7" id="KW-1133">Transmembrane helix</keyword>
<gene>
    <name evidence="9" type="ORF">SAMN04488505_107328</name>
</gene>
<comment type="similarity">
    <text evidence="2 7">Belongs to the DedA family.</text>
</comment>
<comment type="subcellular location">
    <subcellularLocation>
        <location evidence="1 7">Cell membrane</location>
        <topology evidence="1 7">Multi-pass membrane protein</topology>
    </subcellularLocation>
</comment>
<evidence type="ECO:0000256" key="5">
    <source>
        <dbReference type="ARBA" id="ARBA00022989"/>
    </source>
</evidence>
<evidence type="ECO:0000256" key="4">
    <source>
        <dbReference type="ARBA" id="ARBA00022692"/>
    </source>
</evidence>
<dbReference type="STRING" id="573321.SAMN04488505_107328"/>
<dbReference type="Proteomes" id="UP000198984">
    <property type="component" value="Unassembled WGS sequence"/>
</dbReference>
<dbReference type="InterPro" id="IPR032818">
    <property type="entry name" value="DedA-like"/>
</dbReference>
<feature type="transmembrane region" description="Helical" evidence="7">
    <location>
        <begin position="185"/>
        <end position="206"/>
    </location>
</feature>
<keyword evidence="6 7" id="KW-0472">Membrane</keyword>
<evidence type="ECO:0000256" key="7">
    <source>
        <dbReference type="RuleBase" id="RU367016"/>
    </source>
</evidence>
<accession>A0A1H8D5A1</accession>
<evidence type="ECO:0000313" key="10">
    <source>
        <dbReference type="Proteomes" id="UP000198984"/>
    </source>
</evidence>
<dbReference type="AlphaFoldDB" id="A0A1H8D5A1"/>
<keyword evidence="10" id="KW-1185">Reference proteome</keyword>
<sequence length="229" mass="26019">MDQITELFKHLINPQWIIDHGGIYLLLLIIFAETGLFVGFFLPGDSLLFVAGIYGEKLSESFFNMPFVVIMLLIAIAGVLGNMVGFWFGRKSGPLLFARKDTLLFKKKYLYQAKEFYDKHGGGAVFLARFLPIVRTFAPIVAGIVQMESKKFMLYNIVGSFSWVFSMMLAGHYLDKMFPGLKEHLELIIIIIILITTLPVLIKLFFGKTKHPEHLHHEDSKKPTDTTVS</sequence>
<keyword evidence="3 7" id="KW-1003">Cell membrane</keyword>
<evidence type="ECO:0000313" key="9">
    <source>
        <dbReference type="EMBL" id="SEN02399.1"/>
    </source>
</evidence>
<name>A0A1H8D5A1_9BACT</name>
<protein>
    <submittedName>
        <fullName evidence="9">Membrane-associated protein</fullName>
    </submittedName>
</protein>
<proteinExistence type="inferred from homology"/>
<dbReference type="Pfam" id="PF09335">
    <property type="entry name" value="VTT_dom"/>
    <property type="match status" value="1"/>
</dbReference>
<feature type="transmembrane region" description="Helical" evidence="7">
    <location>
        <begin position="21"/>
        <end position="42"/>
    </location>
</feature>
<feature type="transmembrane region" description="Helical" evidence="7">
    <location>
        <begin position="152"/>
        <end position="173"/>
    </location>
</feature>
<dbReference type="PANTHER" id="PTHR30353:SF0">
    <property type="entry name" value="TRANSMEMBRANE PROTEIN"/>
    <property type="match status" value="1"/>
</dbReference>
<keyword evidence="4 7" id="KW-0812">Transmembrane</keyword>
<dbReference type="PANTHER" id="PTHR30353">
    <property type="entry name" value="INNER MEMBRANE PROTEIN DEDA-RELATED"/>
    <property type="match status" value="1"/>
</dbReference>
<evidence type="ECO:0000259" key="8">
    <source>
        <dbReference type="Pfam" id="PF09335"/>
    </source>
</evidence>
<dbReference type="InterPro" id="IPR032816">
    <property type="entry name" value="VTT_dom"/>
</dbReference>
<feature type="transmembrane region" description="Helical" evidence="7">
    <location>
        <begin position="62"/>
        <end position="89"/>
    </location>
</feature>
<evidence type="ECO:0000256" key="6">
    <source>
        <dbReference type="ARBA" id="ARBA00023136"/>
    </source>
</evidence>
<organism evidence="9 10">
    <name type="scientific">Chitinophaga rupis</name>
    <dbReference type="NCBI Taxonomy" id="573321"/>
    <lineage>
        <taxon>Bacteria</taxon>
        <taxon>Pseudomonadati</taxon>
        <taxon>Bacteroidota</taxon>
        <taxon>Chitinophagia</taxon>
        <taxon>Chitinophagales</taxon>
        <taxon>Chitinophagaceae</taxon>
        <taxon>Chitinophaga</taxon>
    </lineage>
</organism>
<evidence type="ECO:0000256" key="1">
    <source>
        <dbReference type="ARBA" id="ARBA00004651"/>
    </source>
</evidence>
<evidence type="ECO:0000256" key="3">
    <source>
        <dbReference type="ARBA" id="ARBA00022475"/>
    </source>
</evidence>
<dbReference type="EMBL" id="FOBB01000007">
    <property type="protein sequence ID" value="SEN02399.1"/>
    <property type="molecule type" value="Genomic_DNA"/>
</dbReference>
<evidence type="ECO:0000256" key="2">
    <source>
        <dbReference type="ARBA" id="ARBA00010792"/>
    </source>
</evidence>